<keyword evidence="1" id="KW-0732">Signal</keyword>
<evidence type="ECO:0000313" key="2">
    <source>
        <dbReference type="EMBL" id="MBF4983249.1"/>
    </source>
</evidence>
<keyword evidence="4" id="KW-1185">Reference proteome</keyword>
<gene>
    <name evidence="2" type="ORF">FNJ87_02490</name>
    <name evidence="3" type="ORF">FNJ87_12955</name>
</gene>
<comment type="caution">
    <text evidence="2">The sequence shown here is derived from an EMBL/GenBank/DDBJ whole genome shotgun (WGS) entry which is preliminary data.</text>
</comment>
<feature type="chain" id="PRO_5045032034" description="GLPGLI family protein" evidence="1">
    <location>
        <begin position="19"/>
        <end position="267"/>
    </location>
</feature>
<dbReference type="EMBL" id="JADKYU010000126">
    <property type="protein sequence ID" value="MBF4983249.1"/>
    <property type="molecule type" value="Genomic_DNA"/>
</dbReference>
<evidence type="ECO:0000256" key="1">
    <source>
        <dbReference type="SAM" id="SignalP"/>
    </source>
</evidence>
<organism evidence="2 4">
    <name type="scientific">Nonlabens mediterrranea</name>
    <dbReference type="NCBI Taxonomy" id="1419947"/>
    <lineage>
        <taxon>Bacteria</taxon>
        <taxon>Pseudomonadati</taxon>
        <taxon>Bacteroidota</taxon>
        <taxon>Flavobacteriia</taxon>
        <taxon>Flavobacteriales</taxon>
        <taxon>Flavobacteriaceae</taxon>
        <taxon>Nonlabens</taxon>
    </lineage>
</organism>
<name>A0ABS0A1N6_9FLAO</name>
<evidence type="ECO:0000313" key="3">
    <source>
        <dbReference type="EMBL" id="MBF4985198.1"/>
    </source>
</evidence>
<dbReference type="Proteomes" id="UP001194729">
    <property type="component" value="Unassembled WGS sequence"/>
</dbReference>
<sequence>MKKVLIFVVLLSFAFAKAQTYSSKIIPNDTMLLRGYIDEYPITMYIENVGFCEYEQKFTGWYKYDNSIESIPIVFFYSPYPEEEPFRIYAKYDGEFETEVNEDYFCQVLSYDEVFETTAENGNFNDLKWRKKDADKLMNVWFEGDPQDQFWELGSQEVYLTRDEQIILDLGVLDFEYAYDVEVLGYKNVEDISHLLLEVSVPSKPGGNGRGMCGGGEEIHILYLRLDDNNRLIYSDQAKVSSCYVEIDETAITYDAAFPEKGFTRSN</sequence>
<accession>A0ABS0A1N6</accession>
<evidence type="ECO:0008006" key="5">
    <source>
        <dbReference type="Google" id="ProtNLM"/>
    </source>
</evidence>
<proteinExistence type="predicted"/>
<feature type="signal peptide" evidence="1">
    <location>
        <begin position="1"/>
        <end position="18"/>
    </location>
</feature>
<dbReference type="EMBL" id="JADKYU010000678">
    <property type="protein sequence ID" value="MBF4985198.1"/>
    <property type="molecule type" value="Genomic_DNA"/>
</dbReference>
<protein>
    <recommendedName>
        <fullName evidence="5">GLPGLI family protein</fullName>
    </recommendedName>
</protein>
<reference evidence="2 4" key="1">
    <citation type="submission" date="2020-11" db="EMBL/GenBank/DDBJ databases">
        <title>P. mediterranea TC4 genome.</title>
        <authorList>
            <person name="Molmeret M."/>
        </authorList>
    </citation>
    <scope>NUCLEOTIDE SEQUENCE [LARGE SCALE GENOMIC DNA]</scope>
    <source>
        <strain evidence="2 4">TC4</strain>
    </source>
</reference>
<evidence type="ECO:0000313" key="4">
    <source>
        <dbReference type="Proteomes" id="UP001194729"/>
    </source>
</evidence>